<evidence type="ECO:0000313" key="1">
    <source>
        <dbReference type="EMBL" id="CDX02276.1"/>
    </source>
</evidence>
<proteinExistence type="predicted"/>
<protein>
    <submittedName>
        <fullName evidence="1">Uncharacterized protein</fullName>
    </submittedName>
</protein>
<sequence>MMNDELYVKLKQLLDFVEREAEKPLEDYNYEVRIWSKGYQKAMITIKDYIWNIFNSSN</sequence>
<dbReference type="RefSeq" id="WP_015944548.1">
    <property type="nucleotide sequence ID" value="NZ_JAYFNZ010000016.1"/>
</dbReference>
<dbReference type="AlphaFoldDB" id="A0A098B323"/>
<organism evidence="1">
    <name type="scientific">Desulfitobacterium hafniense</name>
    <name type="common">Desulfitobacterium frappieri</name>
    <dbReference type="NCBI Taxonomy" id="49338"/>
    <lineage>
        <taxon>Bacteria</taxon>
        <taxon>Bacillati</taxon>
        <taxon>Bacillota</taxon>
        <taxon>Clostridia</taxon>
        <taxon>Eubacteriales</taxon>
        <taxon>Desulfitobacteriaceae</taxon>
        <taxon>Desulfitobacterium</taxon>
    </lineage>
</organism>
<dbReference type="PATRIC" id="fig|49338.4.peg.2570"/>
<gene>
    <name evidence="1" type="ORF">DPCES_2389</name>
</gene>
<name>A0A098B323_DESHA</name>
<accession>A0A098B323</accession>
<reference evidence="1" key="1">
    <citation type="submission" date="2014-07" db="EMBL/GenBank/DDBJ databases">
        <authorList>
            <person name="Hornung V.Bastian."/>
        </authorList>
    </citation>
    <scope>NUCLEOTIDE SEQUENCE</scope>
    <source>
        <strain evidence="1">PCE-S</strain>
    </source>
</reference>
<dbReference type="EMBL" id="LK996017">
    <property type="protein sequence ID" value="CDX02276.1"/>
    <property type="molecule type" value="Genomic_DNA"/>
</dbReference>